<evidence type="ECO:0000259" key="1">
    <source>
        <dbReference type="Pfam" id="PF00144"/>
    </source>
</evidence>
<name>A0ABN1MM97_9FLAO</name>
<accession>A0ABN1MM97</accession>
<evidence type="ECO:0000313" key="2">
    <source>
        <dbReference type="EMBL" id="GAA0874152.1"/>
    </source>
</evidence>
<reference evidence="2 3" key="1">
    <citation type="journal article" date="2019" name="Int. J. Syst. Evol. Microbiol.">
        <title>The Global Catalogue of Microorganisms (GCM) 10K type strain sequencing project: providing services to taxonomists for standard genome sequencing and annotation.</title>
        <authorList>
            <consortium name="The Broad Institute Genomics Platform"/>
            <consortium name="The Broad Institute Genome Sequencing Center for Infectious Disease"/>
            <person name="Wu L."/>
            <person name="Ma J."/>
        </authorList>
    </citation>
    <scope>NUCLEOTIDE SEQUENCE [LARGE SCALE GENOMIC DNA]</scope>
    <source>
        <strain evidence="2 3">JCM 16083</strain>
    </source>
</reference>
<dbReference type="Gene3D" id="3.40.710.10">
    <property type="entry name" value="DD-peptidase/beta-lactamase superfamily"/>
    <property type="match status" value="1"/>
</dbReference>
<dbReference type="PANTHER" id="PTHR43283:SF7">
    <property type="entry name" value="BETA-LACTAMASE-RELATED DOMAIN-CONTAINING PROTEIN"/>
    <property type="match status" value="1"/>
</dbReference>
<protein>
    <submittedName>
        <fullName evidence="2">Serine hydrolase</fullName>
    </submittedName>
</protein>
<dbReference type="SUPFAM" id="SSF56601">
    <property type="entry name" value="beta-lactamase/transpeptidase-like"/>
    <property type="match status" value="1"/>
</dbReference>
<gene>
    <name evidence="2" type="ORF">GCM10009118_05600</name>
</gene>
<proteinExistence type="predicted"/>
<evidence type="ECO:0000313" key="3">
    <source>
        <dbReference type="Proteomes" id="UP001501126"/>
    </source>
</evidence>
<keyword evidence="2" id="KW-0378">Hydrolase</keyword>
<dbReference type="InterPro" id="IPR001466">
    <property type="entry name" value="Beta-lactam-related"/>
</dbReference>
<dbReference type="Proteomes" id="UP001501126">
    <property type="component" value="Unassembled WGS sequence"/>
</dbReference>
<organism evidence="2 3">
    <name type="scientific">Wandonia haliotis</name>
    <dbReference type="NCBI Taxonomy" id="574963"/>
    <lineage>
        <taxon>Bacteria</taxon>
        <taxon>Pseudomonadati</taxon>
        <taxon>Bacteroidota</taxon>
        <taxon>Flavobacteriia</taxon>
        <taxon>Flavobacteriales</taxon>
        <taxon>Crocinitomicaceae</taxon>
        <taxon>Wandonia</taxon>
    </lineage>
</organism>
<dbReference type="RefSeq" id="WP_343784911.1">
    <property type="nucleotide sequence ID" value="NZ_BAAAFH010000003.1"/>
</dbReference>
<dbReference type="InterPro" id="IPR050789">
    <property type="entry name" value="Diverse_Enzym_Activities"/>
</dbReference>
<dbReference type="EMBL" id="BAAAFH010000003">
    <property type="protein sequence ID" value="GAA0874152.1"/>
    <property type="molecule type" value="Genomic_DNA"/>
</dbReference>
<dbReference type="GO" id="GO:0016787">
    <property type="term" value="F:hydrolase activity"/>
    <property type="evidence" value="ECO:0007669"/>
    <property type="project" value="UniProtKB-KW"/>
</dbReference>
<dbReference type="Pfam" id="PF00144">
    <property type="entry name" value="Beta-lactamase"/>
    <property type="match status" value="1"/>
</dbReference>
<sequence length="388" mass="43767">MQNIYIALTGKWYFYSALSKTYFIGQSGPGIYDLKLFPYQTITHDKTPYNIPESTSDEKELSAEENAYFESLETTSFLVLLRDSVIFEKYWEEHTPETVSNTFSAAKSIVSLLIGIAVEEGYIGSIDESVGEYIEEWNKAPYSKITIRDLLTMSTGLGWHESGGNPFSDNAEAYYGTDLEKLVLKQEVVEEPGKEFEYISSATQVLTIVLERATGLGLSVYFQDKIWSKIGSGSDAYWSLDKEGGIEKGYCCLYATTRDFAKIGLLIANDGVWKGERIVPEWYMKEAFVPADIKVKGGGDNHRYGLHWWVVPTEEDTVRYARGIQGQYIVVVPGRDLVVVRTGHKRASDYREVPPGFDDFPESIKPQIGHPGDLFVYLKVAMRLADQE</sequence>
<dbReference type="PANTHER" id="PTHR43283">
    <property type="entry name" value="BETA-LACTAMASE-RELATED"/>
    <property type="match status" value="1"/>
</dbReference>
<feature type="domain" description="Beta-lactamase-related" evidence="1">
    <location>
        <begin position="75"/>
        <end position="342"/>
    </location>
</feature>
<keyword evidence="3" id="KW-1185">Reference proteome</keyword>
<comment type="caution">
    <text evidence="2">The sequence shown here is derived from an EMBL/GenBank/DDBJ whole genome shotgun (WGS) entry which is preliminary data.</text>
</comment>
<dbReference type="InterPro" id="IPR012338">
    <property type="entry name" value="Beta-lactam/transpept-like"/>
</dbReference>